<proteinExistence type="predicted"/>
<sequence length="384" mass="45059">MTLHTVKPSGIGLKNNSQFSIWHNQRLAHRRAAPAIRKNDGKTMMTTPFDMRRRQQFLYEDLYNKTRANQFALINGGIENKKVADSTLENSSVHQFLYLEAFWIWMLDYTAGEPITALAPRIADIVDKFEEWNKVDQFCQQEAALEFPEFGQYEYEGAPEFPILSDYQDTLQLLSIAILLRDHHSVKRIIYMLRSHRGRDGLFEQLIDGYVEDGQALDTCIIGKPYSTLLQVFYEEDEKATLDLLQKYLRQWYPAMKNHPRWYEGHLRIRDEGYAPYYGYWAFEAAATVFMLDLDDSQIEHLVYPKDLVDYARQLWKEGRYTSQETEPLIRKGRVEGGQPCPQTGFWETPAKLHSRSHFEQGQIMPVFDDAAYGETIWYWSEEQ</sequence>
<dbReference type="Pfam" id="PF08929">
    <property type="entry name" value="PoNi_C"/>
    <property type="match status" value="1"/>
</dbReference>
<dbReference type="RefSeq" id="WP_278318480.1">
    <property type="nucleotide sequence ID" value="NZ_CP121464.1"/>
</dbReference>
<keyword evidence="3" id="KW-1185">Reference proteome</keyword>
<organism evidence="2 3">
    <name type="scientific">Janthinobacterium rivuli</name>
    <dbReference type="NCBI Taxonomy" id="2751478"/>
    <lineage>
        <taxon>Bacteria</taxon>
        <taxon>Pseudomonadati</taxon>
        <taxon>Pseudomonadota</taxon>
        <taxon>Betaproteobacteria</taxon>
        <taxon>Burkholderiales</taxon>
        <taxon>Oxalobacteraceae</taxon>
        <taxon>Janthinobacterium</taxon>
    </lineage>
</organism>
<gene>
    <name evidence="2" type="ORF">P9875_11920</name>
</gene>
<accession>A0ABY8IA53</accession>
<dbReference type="Gene3D" id="1.10.3920.10">
    <property type="entry name" value="PA2201 C-terminal domain-like"/>
    <property type="match status" value="1"/>
</dbReference>
<protein>
    <submittedName>
        <fullName evidence="2">DUF1911 domain-containing protein</fullName>
    </submittedName>
</protein>
<name>A0ABY8IA53_9BURK</name>
<dbReference type="EMBL" id="CP121464">
    <property type="protein sequence ID" value="WFR81812.1"/>
    <property type="molecule type" value="Genomic_DNA"/>
</dbReference>
<dbReference type="Proteomes" id="UP001219584">
    <property type="component" value="Chromosome"/>
</dbReference>
<evidence type="ECO:0000313" key="2">
    <source>
        <dbReference type="EMBL" id="WFR81812.1"/>
    </source>
</evidence>
<evidence type="ECO:0000313" key="3">
    <source>
        <dbReference type="Proteomes" id="UP001219584"/>
    </source>
</evidence>
<reference evidence="2 3" key="1">
    <citation type="submission" date="2023-04" db="EMBL/GenBank/DDBJ databases">
        <title>Nanopore sequencing of Janthinobacterium from water.</title>
        <authorList>
            <person name="Ciuchcinski K."/>
            <person name="Rokowska A."/>
            <person name="Dziewit L."/>
        </authorList>
    </citation>
    <scope>NUCLEOTIDE SEQUENCE [LARGE SCALE GENOMIC DNA]</scope>
    <source>
        <strain evidence="2 3">DEMB2</strain>
    </source>
</reference>
<dbReference type="SUPFAM" id="SSF140731">
    <property type="entry name" value="PA2201 C-terminal domain-like"/>
    <property type="match status" value="1"/>
</dbReference>
<dbReference type="InterPro" id="IPR015025">
    <property type="entry name" value="PoNi_C"/>
</dbReference>
<dbReference type="InterPro" id="IPR028983">
    <property type="entry name" value="PA2201-like_C"/>
</dbReference>
<feature type="domain" description="PoNi C-terminal" evidence="1">
    <location>
        <begin position="200"/>
        <end position="308"/>
    </location>
</feature>
<evidence type="ECO:0000259" key="1">
    <source>
        <dbReference type="Pfam" id="PF08929"/>
    </source>
</evidence>